<organism evidence="4">
    <name type="scientific">uncultured Thiotrichaceae bacterium</name>
    <dbReference type="NCBI Taxonomy" id="298394"/>
    <lineage>
        <taxon>Bacteria</taxon>
        <taxon>Pseudomonadati</taxon>
        <taxon>Pseudomonadota</taxon>
        <taxon>Gammaproteobacteria</taxon>
        <taxon>Thiotrichales</taxon>
        <taxon>Thiotrichaceae</taxon>
        <taxon>environmental samples</taxon>
    </lineage>
</organism>
<feature type="active site" description="Proton donor/acceptor" evidence="2">
    <location>
        <position position="335"/>
    </location>
</feature>
<keyword evidence="4" id="KW-0378">Hydrolase</keyword>
<feature type="domain" description="Peptidase M14" evidence="3">
    <location>
        <begin position="111"/>
        <end position="371"/>
    </location>
</feature>
<dbReference type="SMART" id="SM00631">
    <property type="entry name" value="Zn_pept"/>
    <property type="match status" value="1"/>
</dbReference>
<keyword evidence="4" id="KW-0645">Protease</keyword>
<dbReference type="CDD" id="cd06234">
    <property type="entry name" value="M14_PaCCP-like"/>
    <property type="match status" value="1"/>
</dbReference>
<name>A0A6S6S2E4_9GAMM</name>
<dbReference type="Gene3D" id="3.40.630.10">
    <property type="entry name" value="Zn peptidases"/>
    <property type="match status" value="1"/>
</dbReference>
<dbReference type="PANTHER" id="PTHR12756:SF11">
    <property type="entry name" value="CYTOSOLIC CARBOXYPEPTIDASE 1"/>
    <property type="match status" value="1"/>
</dbReference>
<dbReference type="AlphaFoldDB" id="A0A6S6S2E4"/>
<reference evidence="4" key="1">
    <citation type="submission" date="2020-01" db="EMBL/GenBank/DDBJ databases">
        <authorList>
            <person name="Meier V. D."/>
            <person name="Meier V D."/>
        </authorList>
    </citation>
    <scope>NUCLEOTIDE SEQUENCE</scope>
    <source>
        <strain evidence="4">HLG_WM_MAG_08</strain>
    </source>
</reference>
<gene>
    <name evidence="4" type="ORF">HELGO_WM72260</name>
</gene>
<dbReference type="Pfam" id="PF00246">
    <property type="entry name" value="Peptidase_M14"/>
    <property type="match status" value="1"/>
</dbReference>
<dbReference type="PROSITE" id="PS52035">
    <property type="entry name" value="PEPTIDASE_M14"/>
    <property type="match status" value="1"/>
</dbReference>
<evidence type="ECO:0000256" key="2">
    <source>
        <dbReference type="PROSITE-ProRule" id="PRU01379"/>
    </source>
</evidence>
<dbReference type="InterPro" id="IPR000834">
    <property type="entry name" value="Peptidase_M14"/>
</dbReference>
<dbReference type="GO" id="GO:0008270">
    <property type="term" value="F:zinc ion binding"/>
    <property type="evidence" value="ECO:0007669"/>
    <property type="project" value="InterPro"/>
</dbReference>
<dbReference type="EMBL" id="CACVAV010000042">
    <property type="protein sequence ID" value="CAA6802481.1"/>
    <property type="molecule type" value="Genomic_DNA"/>
</dbReference>
<dbReference type="GO" id="GO:0006508">
    <property type="term" value="P:proteolysis"/>
    <property type="evidence" value="ECO:0007669"/>
    <property type="project" value="InterPro"/>
</dbReference>
<dbReference type="Gene3D" id="2.60.40.3120">
    <property type="match status" value="1"/>
</dbReference>
<accession>A0A6S6S2E4</accession>
<keyword evidence="4" id="KW-0121">Carboxypeptidase</keyword>
<protein>
    <submittedName>
        <fullName evidence="4">Zinc carboxypeptidase domain protein</fullName>
    </submittedName>
</protein>
<sequence length="373" mass="41522">MIHINQTFDAGNIEVISTDKLQNIRLSIRADAESGFLQWFFFRVTGALEQPLKMHIVNAADAAFPEGWDGYQALASYDQEDWFRVPTCYVDGQLVIEHTPETDAVYYAYFTPYSLERHRWLVASAQSDPRCALSVAGQTLQGRDLDVLQVGEDDGVRQRVWVTARQHPGESMAEWFIEGLLGRLLDADDAIAEQLLETAVFYVVPNMNPDGSTLGHLRTNAAGVNLNRVWGQADIETSPEVFYIQQKMEQTGCDLFLDIHGDESIPYNFIAGQLGAPVADDILAQEAVFKQRLAAVNPDFQTEHGYAPDRFGPEMLTLASYWVGNRFGIAAMTLEMPFKDNQARPDNVAGWSAARSAKLGASVLNPIADHFLT</sequence>
<evidence type="ECO:0000259" key="3">
    <source>
        <dbReference type="PROSITE" id="PS52035"/>
    </source>
</evidence>
<comment type="cofactor">
    <cofactor evidence="1">
        <name>Zn(2+)</name>
        <dbReference type="ChEBI" id="CHEBI:29105"/>
    </cofactor>
</comment>
<dbReference type="GO" id="GO:0004181">
    <property type="term" value="F:metallocarboxypeptidase activity"/>
    <property type="evidence" value="ECO:0007669"/>
    <property type="project" value="InterPro"/>
</dbReference>
<dbReference type="InterPro" id="IPR040626">
    <property type="entry name" value="Pepdidase_M14_N"/>
</dbReference>
<evidence type="ECO:0000313" key="4">
    <source>
        <dbReference type="EMBL" id="CAA6802481.1"/>
    </source>
</evidence>
<evidence type="ECO:0000256" key="1">
    <source>
        <dbReference type="ARBA" id="ARBA00001947"/>
    </source>
</evidence>
<dbReference type="Pfam" id="PF18027">
    <property type="entry name" value="Pepdidase_M14_N"/>
    <property type="match status" value="1"/>
</dbReference>
<dbReference type="SUPFAM" id="SSF53187">
    <property type="entry name" value="Zn-dependent exopeptidases"/>
    <property type="match status" value="1"/>
</dbReference>
<dbReference type="PANTHER" id="PTHR12756">
    <property type="entry name" value="CYTOSOLIC CARBOXYPEPTIDASE"/>
    <property type="match status" value="1"/>
</dbReference>
<proteinExistence type="inferred from homology"/>
<dbReference type="InterPro" id="IPR050821">
    <property type="entry name" value="Cytosolic_carboxypeptidase"/>
</dbReference>
<comment type="similarity">
    <text evidence="2">Belongs to the peptidase M14 family.</text>
</comment>